<dbReference type="EMBL" id="JAAATW010000001">
    <property type="protein sequence ID" value="NBE07363.1"/>
    <property type="molecule type" value="Genomic_DNA"/>
</dbReference>
<gene>
    <name evidence="1" type="ORF">GU920_07440</name>
</gene>
<name>A0ABW9Y494_9RHOB</name>
<comment type="caution">
    <text evidence="1">The sequence shown here is derived from an EMBL/GenBank/DDBJ whole genome shotgun (WGS) entry which is preliminary data.</text>
</comment>
<sequence>MTTVTIGDMAQLFLLRRSNAETSREIGALSADLARGTASDVGRQLGGRVSSLAAIETELTRIAAFGRVADQGAQRATAMQTALERLSSAADKSASVLLRAAQSADARSLGIAARDARAAFEDAVAALNTRFADQSLFSGTATDRRPLPEADTLLAAAKTAIGTGASASDAATVIEDWLSDPAGFLTQVYSGSADVADLSVGTQDVVRLDVTAADPALQATLKGLLLGALMSEPGFDDRSGQLALASLAGTALLQSSGERVMLSARIGSSEARIAQSQARQSAEALALEQARTDLIAVDGYDVATRLEEARARLEMIYTLTARLSRLSLSDYL</sequence>
<accession>A0ABW9Y494</accession>
<evidence type="ECO:0000313" key="1">
    <source>
        <dbReference type="EMBL" id="NBE07363.1"/>
    </source>
</evidence>
<dbReference type="SUPFAM" id="SSF64518">
    <property type="entry name" value="Phase 1 flagellin"/>
    <property type="match status" value="1"/>
</dbReference>
<proteinExistence type="predicted"/>
<dbReference type="RefSeq" id="WP_161766282.1">
    <property type="nucleotide sequence ID" value="NZ_JAAATW010000001.1"/>
</dbReference>
<keyword evidence="2" id="KW-1185">Reference proteome</keyword>
<evidence type="ECO:0000313" key="2">
    <source>
        <dbReference type="Proteomes" id="UP001517376"/>
    </source>
</evidence>
<evidence type="ECO:0008006" key="3">
    <source>
        <dbReference type="Google" id="ProtNLM"/>
    </source>
</evidence>
<dbReference type="Proteomes" id="UP001517376">
    <property type="component" value="Unassembled WGS sequence"/>
</dbReference>
<organism evidence="1 2">
    <name type="scientific">Paragemmobacter ruber</name>
    <dbReference type="NCBI Taxonomy" id="1985673"/>
    <lineage>
        <taxon>Bacteria</taxon>
        <taxon>Pseudomonadati</taxon>
        <taxon>Pseudomonadota</taxon>
        <taxon>Alphaproteobacteria</taxon>
        <taxon>Rhodobacterales</taxon>
        <taxon>Paracoccaceae</taxon>
        <taxon>Paragemmobacter</taxon>
    </lineage>
</organism>
<reference evidence="2" key="1">
    <citation type="submission" date="2020-01" db="EMBL/GenBank/DDBJ databases">
        <title>Sphingomonas sp. strain CSW-10.</title>
        <authorList>
            <person name="Chen W.-M."/>
        </authorList>
    </citation>
    <scope>NUCLEOTIDE SEQUENCE [LARGE SCALE GENOMIC DNA]</scope>
    <source>
        <strain evidence="2">CCP-1</strain>
    </source>
</reference>
<protein>
    <recommendedName>
        <fullName evidence="3">Flagellin</fullName>
    </recommendedName>
</protein>